<organism evidence="1 2">
    <name type="scientific">Akanthomyces lecanii RCEF 1005</name>
    <dbReference type="NCBI Taxonomy" id="1081108"/>
    <lineage>
        <taxon>Eukaryota</taxon>
        <taxon>Fungi</taxon>
        <taxon>Dikarya</taxon>
        <taxon>Ascomycota</taxon>
        <taxon>Pezizomycotina</taxon>
        <taxon>Sordariomycetes</taxon>
        <taxon>Hypocreomycetidae</taxon>
        <taxon>Hypocreales</taxon>
        <taxon>Cordycipitaceae</taxon>
        <taxon>Akanthomyces</taxon>
        <taxon>Cordyceps confragosa</taxon>
    </lineage>
</organism>
<proteinExistence type="predicted"/>
<protein>
    <submittedName>
        <fullName evidence="1">Uncharacterized protein</fullName>
    </submittedName>
</protein>
<keyword evidence="2" id="KW-1185">Reference proteome</keyword>
<gene>
    <name evidence="1" type="ORF">LEL_05279</name>
</gene>
<accession>A0A168HY12</accession>
<sequence length="146" mass="15438">MPFHTISGFTVFSLPPPAQSSLKQPTVKERKSFTTASTAASLGTLIQKMSKWSLPMPNAGTVLTLTKHINNREFSSILYKDLAAAIIGGKDTSNKGKNELLGCGKNGGQIGVTANTSNPLYNTANYKNSGAKPNSIIIKLVKAPSS</sequence>
<dbReference type="OrthoDB" id="3689965at2759"/>
<evidence type="ECO:0000313" key="2">
    <source>
        <dbReference type="Proteomes" id="UP000076881"/>
    </source>
</evidence>
<reference evidence="1 2" key="1">
    <citation type="journal article" date="2016" name="Genome Biol. Evol.">
        <title>Divergent and convergent evolution of fungal pathogenicity.</title>
        <authorList>
            <person name="Shang Y."/>
            <person name="Xiao G."/>
            <person name="Zheng P."/>
            <person name="Cen K."/>
            <person name="Zhan S."/>
            <person name="Wang C."/>
        </authorList>
    </citation>
    <scope>NUCLEOTIDE SEQUENCE [LARGE SCALE GENOMIC DNA]</scope>
    <source>
        <strain evidence="1 2">RCEF 1005</strain>
    </source>
</reference>
<dbReference type="EMBL" id="AZHF01000003">
    <property type="protein sequence ID" value="OAA78456.1"/>
    <property type="molecule type" value="Genomic_DNA"/>
</dbReference>
<comment type="caution">
    <text evidence="1">The sequence shown here is derived from an EMBL/GenBank/DDBJ whole genome shotgun (WGS) entry which is preliminary data.</text>
</comment>
<name>A0A168HY12_CORDF</name>
<evidence type="ECO:0000313" key="1">
    <source>
        <dbReference type="EMBL" id="OAA78456.1"/>
    </source>
</evidence>
<dbReference type="Proteomes" id="UP000076881">
    <property type="component" value="Unassembled WGS sequence"/>
</dbReference>
<dbReference type="AlphaFoldDB" id="A0A168HY12"/>